<dbReference type="InterPro" id="IPR032693">
    <property type="entry name" value="YtkA-like_dom"/>
</dbReference>
<sequence>MMRTTWLPNKIIITTLFILTSTLLLSKKTIAASEWETQSQPPGLTLHLKSQQTPVPLNQMHQWEIEVISSQGTPVENADITVTGGMPEHDHGLATAPRVSGQPGEGKYLLEGLRFHMPGEWKLDFVIMIDNKRYQVEHSFSL</sequence>
<gene>
    <name evidence="2" type="ORF">GCM10011403_23440</name>
</gene>
<dbReference type="RefSeq" id="WP_068810058.1">
    <property type="nucleotide sequence ID" value="NZ_BMIY01000010.1"/>
</dbReference>
<evidence type="ECO:0000259" key="1">
    <source>
        <dbReference type="Pfam" id="PF13115"/>
    </source>
</evidence>
<accession>A0A916VK19</accession>
<proteinExistence type="predicted"/>
<evidence type="ECO:0000313" key="2">
    <source>
        <dbReference type="EMBL" id="GFZ79640.1"/>
    </source>
</evidence>
<organism evidence="2 3">
    <name type="scientific">Pseudohongiella nitratireducens</name>
    <dbReference type="NCBI Taxonomy" id="1768907"/>
    <lineage>
        <taxon>Bacteria</taxon>
        <taxon>Pseudomonadati</taxon>
        <taxon>Pseudomonadota</taxon>
        <taxon>Gammaproteobacteria</taxon>
        <taxon>Pseudomonadales</taxon>
        <taxon>Pseudohongiellaceae</taxon>
        <taxon>Pseudohongiella</taxon>
    </lineage>
</organism>
<dbReference type="Proteomes" id="UP000627715">
    <property type="component" value="Unassembled WGS sequence"/>
</dbReference>
<evidence type="ECO:0000313" key="3">
    <source>
        <dbReference type="Proteomes" id="UP000627715"/>
    </source>
</evidence>
<dbReference type="OrthoDB" id="330101at2"/>
<protein>
    <recommendedName>
        <fullName evidence="1">YtkA-like domain-containing protein</fullName>
    </recommendedName>
</protein>
<reference evidence="2" key="2">
    <citation type="submission" date="2020-09" db="EMBL/GenBank/DDBJ databases">
        <authorList>
            <person name="Sun Q."/>
            <person name="Zhou Y."/>
        </authorList>
    </citation>
    <scope>NUCLEOTIDE SEQUENCE</scope>
    <source>
        <strain evidence="2">CGMCC 1.15425</strain>
    </source>
</reference>
<dbReference type="EMBL" id="BMIY01000010">
    <property type="protein sequence ID" value="GFZ79640.1"/>
    <property type="molecule type" value="Genomic_DNA"/>
</dbReference>
<dbReference type="Pfam" id="PF13115">
    <property type="entry name" value="YtkA"/>
    <property type="match status" value="1"/>
</dbReference>
<feature type="domain" description="YtkA-like" evidence="1">
    <location>
        <begin position="45"/>
        <end position="123"/>
    </location>
</feature>
<comment type="caution">
    <text evidence="2">The sequence shown here is derived from an EMBL/GenBank/DDBJ whole genome shotgun (WGS) entry which is preliminary data.</text>
</comment>
<dbReference type="AlphaFoldDB" id="A0A916VK19"/>
<name>A0A916VK19_9GAMM</name>
<reference evidence="2" key="1">
    <citation type="journal article" date="2014" name="Int. J. Syst. Evol. Microbiol.">
        <title>Complete genome sequence of Corynebacterium casei LMG S-19264T (=DSM 44701T), isolated from a smear-ripened cheese.</title>
        <authorList>
            <consortium name="US DOE Joint Genome Institute (JGI-PGF)"/>
            <person name="Walter F."/>
            <person name="Albersmeier A."/>
            <person name="Kalinowski J."/>
            <person name="Ruckert C."/>
        </authorList>
    </citation>
    <scope>NUCLEOTIDE SEQUENCE</scope>
    <source>
        <strain evidence="2">CGMCC 1.15425</strain>
    </source>
</reference>
<keyword evidence="3" id="KW-1185">Reference proteome</keyword>